<evidence type="ECO:0000313" key="2">
    <source>
        <dbReference type="Proteomes" id="UP000283269"/>
    </source>
</evidence>
<keyword evidence="2" id="KW-1185">Reference proteome</keyword>
<gene>
    <name evidence="1" type="ORF">CVT25_012833</name>
</gene>
<organism evidence="1 2">
    <name type="scientific">Psilocybe cyanescens</name>
    <dbReference type="NCBI Taxonomy" id="93625"/>
    <lineage>
        <taxon>Eukaryota</taxon>
        <taxon>Fungi</taxon>
        <taxon>Dikarya</taxon>
        <taxon>Basidiomycota</taxon>
        <taxon>Agaricomycotina</taxon>
        <taxon>Agaricomycetes</taxon>
        <taxon>Agaricomycetidae</taxon>
        <taxon>Agaricales</taxon>
        <taxon>Agaricineae</taxon>
        <taxon>Strophariaceae</taxon>
        <taxon>Psilocybe</taxon>
    </lineage>
</organism>
<proteinExistence type="predicted"/>
<dbReference type="AlphaFoldDB" id="A0A409XFC6"/>
<comment type="caution">
    <text evidence="1">The sequence shown here is derived from an EMBL/GenBank/DDBJ whole genome shotgun (WGS) entry which is preliminary data.</text>
</comment>
<dbReference type="Proteomes" id="UP000283269">
    <property type="component" value="Unassembled WGS sequence"/>
</dbReference>
<dbReference type="InParanoid" id="A0A409XFC6"/>
<name>A0A409XFC6_PSICY</name>
<reference evidence="1 2" key="1">
    <citation type="journal article" date="2018" name="Evol. Lett.">
        <title>Horizontal gene cluster transfer increased hallucinogenic mushroom diversity.</title>
        <authorList>
            <person name="Reynolds H.T."/>
            <person name="Vijayakumar V."/>
            <person name="Gluck-Thaler E."/>
            <person name="Korotkin H.B."/>
            <person name="Matheny P.B."/>
            <person name="Slot J.C."/>
        </authorList>
    </citation>
    <scope>NUCLEOTIDE SEQUENCE [LARGE SCALE GENOMIC DNA]</scope>
    <source>
        <strain evidence="1 2">2631</strain>
    </source>
</reference>
<accession>A0A409XFC6</accession>
<protein>
    <submittedName>
        <fullName evidence="1">Uncharacterized protein</fullName>
    </submittedName>
</protein>
<dbReference type="EMBL" id="NHYD01001877">
    <property type="protein sequence ID" value="PPQ89454.1"/>
    <property type="molecule type" value="Genomic_DNA"/>
</dbReference>
<sequence length="80" mass="8965">MSKPLEIEVEPWKEIGLSKPARSVTKILKGGSSKTDWKTSDRSSKTDAFPELLYFSPGDNTRVAINLSGWSVVVKWKNLK</sequence>
<evidence type="ECO:0000313" key="1">
    <source>
        <dbReference type="EMBL" id="PPQ89454.1"/>
    </source>
</evidence>